<keyword evidence="3" id="KW-1185">Reference proteome</keyword>
<evidence type="ECO:0000256" key="1">
    <source>
        <dbReference type="SAM" id="MobiDB-lite"/>
    </source>
</evidence>
<dbReference type="PANTHER" id="PTHR47723:SF21">
    <property type="entry name" value="POLYNUCLEOTIDYL TRANSFERASE, RIBONUCLEASE H-LIKE SUPERFAMILY PROTEIN"/>
    <property type="match status" value="1"/>
</dbReference>
<gene>
    <name evidence="2" type="ORF">Dsin_009100</name>
</gene>
<evidence type="ECO:0000313" key="3">
    <source>
        <dbReference type="Proteomes" id="UP001281410"/>
    </source>
</evidence>
<dbReference type="AlphaFoldDB" id="A0AAE0AQU5"/>
<dbReference type="Proteomes" id="UP001281410">
    <property type="component" value="Unassembled WGS sequence"/>
</dbReference>
<proteinExistence type="predicted"/>
<reference evidence="2" key="1">
    <citation type="journal article" date="2023" name="Plant J.">
        <title>Genome sequences and population genomics provide insights into the demographic history, inbreeding, and mutation load of two 'living fossil' tree species of Dipteronia.</title>
        <authorList>
            <person name="Feng Y."/>
            <person name="Comes H.P."/>
            <person name="Chen J."/>
            <person name="Zhu S."/>
            <person name="Lu R."/>
            <person name="Zhang X."/>
            <person name="Li P."/>
            <person name="Qiu J."/>
            <person name="Olsen K.M."/>
            <person name="Qiu Y."/>
        </authorList>
    </citation>
    <scope>NUCLEOTIDE SEQUENCE</scope>
    <source>
        <strain evidence="2">NBL</strain>
    </source>
</reference>
<feature type="region of interest" description="Disordered" evidence="1">
    <location>
        <begin position="898"/>
        <end position="937"/>
    </location>
</feature>
<feature type="compositionally biased region" description="Basic and acidic residues" evidence="1">
    <location>
        <begin position="855"/>
        <end position="868"/>
    </location>
</feature>
<dbReference type="InterPro" id="IPR053151">
    <property type="entry name" value="RNase_H-like"/>
</dbReference>
<evidence type="ECO:0008006" key="4">
    <source>
        <dbReference type="Google" id="ProtNLM"/>
    </source>
</evidence>
<evidence type="ECO:0000313" key="2">
    <source>
        <dbReference type="EMBL" id="KAK3222075.1"/>
    </source>
</evidence>
<sequence>MRLSWKTASFGISKNLVPSRFEVDIALASDCVNVLHKKRYGEGTVKNLRRVVHAFRVYGSILGQLVNWSKSSIFFGSSISPARISSLQSLVGMQIGRLPFSYLRVPLFQGKPYKSVLMPIADKILSKFAKWKDLALLNDSLLRKLTWKFITSNNFAFTFLHERYIRQLQKPHGGYITSSICNSFRTNYVKLIEDDIWLIGENSQRDFWHDNWLGVNILDLIGIPDFLAMHLHARVSDFIRDGRWILDDRFRARFPDLCFRIGRIVISPVTDYLVWPHSRECSVSCNTAYSRMFHDIPQLFGMWFSPYFGGMSPLTLGVLFSGRLCYLVCSSSLAALHSSDLTYGVPGFSHMEFQVSHIFREGNQVTDALSKHALGLSSDSSWSSTPSFCSSLVGLNSTESWWKLFWRLHLLSIVNLFIWKVYNNWIPLRVNLASHGLNSTESWWKLFWRLHLLSIVNLFIWKVYNNWIPLRVNLASHGMHLEVLCPICLEKGRRCCTLCEDVPLCGICIQFAILLVEERFRFHFPFGLCVLWWCVWQRRNYAIRGKVVSSASDIWDWAGGSLHDFLESTKSGLQSQSAVLESDALNVVNAISAKKVSGTEVGVVIHDILCLLREVIVFLIVYVPRLANKVANYLAKLALEHIGKLFRTRVSREKTLAFSSSSFNFPFSEKLNLEYVNMSSPGGNNIEQLFDGDVILTLAILAVSAVLAVSLLVLEVELNPTGGTVDSPPTSPVRLPASSDLDTGVGIFAGSGKTPVGVSGSPAPPHPISARSLEAFTARVGRYRDTPHRVQDTSPIEPVHVAVAVDADASAYSASPVVATGRSNPGATTELERSKEELAKAARGTEALNQSLKTAKKEADEAKADRERMQRALDTKILRSLHHPNLKASEAGVARAEGWVSAPSDPPSKFVKEAALTKEVGGNSDQTAAGEPRDDLSQVELLVVVGTQEAGGVPSGTEEG</sequence>
<accession>A0AAE0AQU5</accession>
<dbReference type="EMBL" id="JANJYJ010000003">
    <property type="protein sequence ID" value="KAK3222075.1"/>
    <property type="molecule type" value="Genomic_DNA"/>
</dbReference>
<protein>
    <recommendedName>
        <fullName evidence="4">RNase H type-1 domain-containing protein</fullName>
    </recommendedName>
</protein>
<dbReference type="PANTHER" id="PTHR47723">
    <property type="entry name" value="OS05G0353850 PROTEIN"/>
    <property type="match status" value="1"/>
</dbReference>
<organism evidence="2 3">
    <name type="scientific">Dipteronia sinensis</name>
    <dbReference type="NCBI Taxonomy" id="43782"/>
    <lineage>
        <taxon>Eukaryota</taxon>
        <taxon>Viridiplantae</taxon>
        <taxon>Streptophyta</taxon>
        <taxon>Embryophyta</taxon>
        <taxon>Tracheophyta</taxon>
        <taxon>Spermatophyta</taxon>
        <taxon>Magnoliopsida</taxon>
        <taxon>eudicotyledons</taxon>
        <taxon>Gunneridae</taxon>
        <taxon>Pentapetalae</taxon>
        <taxon>rosids</taxon>
        <taxon>malvids</taxon>
        <taxon>Sapindales</taxon>
        <taxon>Sapindaceae</taxon>
        <taxon>Hippocastanoideae</taxon>
        <taxon>Acereae</taxon>
        <taxon>Dipteronia</taxon>
    </lineage>
</organism>
<feature type="region of interest" description="Disordered" evidence="1">
    <location>
        <begin position="840"/>
        <end position="868"/>
    </location>
</feature>
<comment type="caution">
    <text evidence="2">The sequence shown here is derived from an EMBL/GenBank/DDBJ whole genome shotgun (WGS) entry which is preliminary data.</text>
</comment>
<name>A0AAE0AQU5_9ROSI</name>